<keyword evidence="16" id="KW-1185">Reference proteome</keyword>
<evidence type="ECO:0000256" key="13">
    <source>
        <dbReference type="SAM" id="Phobius"/>
    </source>
</evidence>
<keyword evidence="5" id="KW-0349">Heme</keyword>
<dbReference type="SUPFAM" id="SSF81342">
    <property type="entry name" value="Transmembrane di-heme cytochromes"/>
    <property type="match status" value="1"/>
</dbReference>
<accession>A0A0F7JXH4</accession>
<proteinExistence type="inferred from homology"/>
<keyword evidence="6 13" id="KW-0812">Transmembrane</keyword>
<keyword evidence="10" id="KW-0408">Iron</keyword>
<dbReference type="PATRIC" id="fig|1543721.4.peg.1758"/>
<dbReference type="OrthoDB" id="9793784at2"/>
<evidence type="ECO:0000256" key="4">
    <source>
        <dbReference type="ARBA" id="ARBA00022475"/>
    </source>
</evidence>
<dbReference type="GO" id="GO:0005886">
    <property type="term" value="C:plasma membrane"/>
    <property type="evidence" value="ECO:0007669"/>
    <property type="project" value="UniProtKB-SubCell"/>
</dbReference>
<feature type="transmembrane region" description="Helical" evidence="13">
    <location>
        <begin position="48"/>
        <end position="70"/>
    </location>
</feature>
<evidence type="ECO:0000256" key="10">
    <source>
        <dbReference type="ARBA" id="ARBA00023004"/>
    </source>
</evidence>
<evidence type="ECO:0000313" key="16">
    <source>
        <dbReference type="Proteomes" id="UP000034410"/>
    </source>
</evidence>
<keyword evidence="9 13" id="KW-1133">Transmembrane helix</keyword>
<keyword evidence="7" id="KW-0479">Metal-binding</keyword>
<name>A0A0F7JXH4_9GAMM</name>
<evidence type="ECO:0000313" key="15">
    <source>
        <dbReference type="EMBL" id="AKH20382.1"/>
    </source>
</evidence>
<sequence length="194" mass="22224">MPLKNSQRNYGLIARSLHWLTAALFLAAYCAVYYRHWFTESRTTENMIAFQLHLSFGITIGVVVLLRLLWRLYDSAPESEATSWWANSLARIGHLALYAVMIIMPLTGYLGTGGNTNYFFLFEIPRFQDTALFSWLVTGGLGMTFEQFEAPVDFIHKQLLGQWLAWLLIAGHALAALYHHYILQDRTLKRMTSG</sequence>
<feature type="transmembrane region" description="Helical" evidence="13">
    <location>
        <begin position="12"/>
        <end position="36"/>
    </location>
</feature>
<evidence type="ECO:0000256" key="12">
    <source>
        <dbReference type="ARBA" id="ARBA00037975"/>
    </source>
</evidence>
<evidence type="ECO:0000256" key="8">
    <source>
        <dbReference type="ARBA" id="ARBA00022982"/>
    </source>
</evidence>
<dbReference type="EMBL" id="CP011412">
    <property type="protein sequence ID" value="AKH20382.1"/>
    <property type="molecule type" value="Genomic_DNA"/>
</dbReference>
<evidence type="ECO:0000256" key="11">
    <source>
        <dbReference type="ARBA" id="ARBA00023136"/>
    </source>
</evidence>
<keyword evidence="3" id="KW-0813">Transport</keyword>
<dbReference type="PANTHER" id="PTHR30529">
    <property type="entry name" value="CYTOCHROME B561"/>
    <property type="match status" value="1"/>
</dbReference>
<dbReference type="RefSeq" id="WP_046859317.1">
    <property type="nucleotide sequence ID" value="NZ_CP011412.1"/>
</dbReference>
<dbReference type="Pfam" id="PF01292">
    <property type="entry name" value="Ni_hydr_CYTB"/>
    <property type="match status" value="1"/>
</dbReference>
<evidence type="ECO:0000256" key="9">
    <source>
        <dbReference type="ARBA" id="ARBA00022989"/>
    </source>
</evidence>
<keyword evidence="8" id="KW-0249">Electron transport</keyword>
<protein>
    <submittedName>
        <fullName evidence="15">Cytochrome B561</fullName>
    </submittedName>
</protein>
<dbReference type="InterPro" id="IPR011577">
    <property type="entry name" value="Cyt_b561_bac/Ni-Hgenase"/>
</dbReference>
<feature type="domain" description="Cytochrome b561 bacterial/Ni-hydrogenase" evidence="14">
    <location>
        <begin position="9"/>
        <end position="194"/>
    </location>
</feature>
<keyword evidence="11 13" id="KW-0472">Membrane</keyword>
<keyword evidence="4" id="KW-1003">Cell membrane</keyword>
<dbReference type="InterPro" id="IPR016174">
    <property type="entry name" value="Di-haem_cyt_TM"/>
</dbReference>
<comment type="cofactor">
    <cofactor evidence="1">
        <name>heme b</name>
        <dbReference type="ChEBI" id="CHEBI:60344"/>
    </cofactor>
</comment>
<dbReference type="AlphaFoldDB" id="A0A0F7JXH4"/>
<feature type="transmembrane region" description="Helical" evidence="13">
    <location>
        <begin position="163"/>
        <end position="183"/>
    </location>
</feature>
<dbReference type="Proteomes" id="UP000034410">
    <property type="component" value="Chromosome"/>
</dbReference>
<evidence type="ECO:0000256" key="2">
    <source>
        <dbReference type="ARBA" id="ARBA00004651"/>
    </source>
</evidence>
<evidence type="ECO:0000259" key="14">
    <source>
        <dbReference type="Pfam" id="PF01292"/>
    </source>
</evidence>
<dbReference type="GO" id="GO:0022904">
    <property type="term" value="P:respiratory electron transport chain"/>
    <property type="evidence" value="ECO:0007669"/>
    <property type="project" value="InterPro"/>
</dbReference>
<comment type="similarity">
    <text evidence="12">Belongs to the cytochrome b561 family.</text>
</comment>
<dbReference type="PANTHER" id="PTHR30529:SF1">
    <property type="entry name" value="CYTOCHROME B561 HOMOLOG 2"/>
    <property type="match status" value="1"/>
</dbReference>
<dbReference type="InterPro" id="IPR052168">
    <property type="entry name" value="Cytochrome_b561_oxidase"/>
</dbReference>
<dbReference type="GO" id="GO:0046872">
    <property type="term" value="F:metal ion binding"/>
    <property type="evidence" value="ECO:0007669"/>
    <property type="project" value="UniProtKB-KW"/>
</dbReference>
<comment type="subcellular location">
    <subcellularLocation>
        <location evidence="2">Cell membrane</location>
        <topology evidence="2">Multi-pass membrane protein</topology>
    </subcellularLocation>
</comment>
<dbReference type="KEGG" id="seds:AAY24_08490"/>
<reference evidence="15 16" key="1">
    <citation type="journal article" date="2015" name="Genome Announc.">
        <title>Complete Genome Sequence of Sedimenticola thiotaurini Strain SIP-G1, a Polyphosphate- and Polyhydroxyalkanoate-Accumulating Sulfur-Oxidizing Gammaproteobacterium Isolated from Salt Marsh Sediments.</title>
        <authorList>
            <person name="Flood B.E."/>
            <person name="Jones D.S."/>
            <person name="Bailey J.V."/>
        </authorList>
    </citation>
    <scope>NUCLEOTIDE SEQUENCE [LARGE SCALE GENOMIC DNA]</scope>
    <source>
        <strain evidence="15 16">SIP-G1</strain>
    </source>
</reference>
<feature type="transmembrane region" description="Helical" evidence="13">
    <location>
        <begin position="91"/>
        <end position="111"/>
    </location>
</feature>
<dbReference type="GO" id="GO:0020037">
    <property type="term" value="F:heme binding"/>
    <property type="evidence" value="ECO:0007669"/>
    <property type="project" value="TreeGrafter"/>
</dbReference>
<organism evidence="15 16">
    <name type="scientific">Sedimenticola thiotaurini</name>
    <dbReference type="NCBI Taxonomy" id="1543721"/>
    <lineage>
        <taxon>Bacteria</taxon>
        <taxon>Pseudomonadati</taxon>
        <taxon>Pseudomonadota</taxon>
        <taxon>Gammaproteobacteria</taxon>
        <taxon>Chromatiales</taxon>
        <taxon>Sedimenticolaceae</taxon>
        <taxon>Sedimenticola</taxon>
    </lineage>
</organism>
<evidence type="ECO:0000256" key="5">
    <source>
        <dbReference type="ARBA" id="ARBA00022617"/>
    </source>
</evidence>
<evidence type="ECO:0000256" key="1">
    <source>
        <dbReference type="ARBA" id="ARBA00001970"/>
    </source>
</evidence>
<gene>
    <name evidence="15" type="ORF">AAY24_08490</name>
</gene>
<evidence type="ECO:0000256" key="7">
    <source>
        <dbReference type="ARBA" id="ARBA00022723"/>
    </source>
</evidence>
<dbReference type="GO" id="GO:0009055">
    <property type="term" value="F:electron transfer activity"/>
    <property type="evidence" value="ECO:0007669"/>
    <property type="project" value="InterPro"/>
</dbReference>
<evidence type="ECO:0000256" key="6">
    <source>
        <dbReference type="ARBA" id="ARBA00022692"/>
    </source>
</evidence>
<evidence type="ECO:0000256" key="3">
    <source>
        <dbReference type="ARBA" id="ARBA00022448"/>
    </source>
</evidence>